<dbReference type="RefSeq" id="XP_067076698.1">
    <property type="nucleotide sequence ID" value="XM_067220597.1"/>
</dbReference>
<dbReference type="GeneID" id="92381158"/>
<protein>
    <submittedName>
        <fullName evidence="1">Uncharacterized protein</fullName>
    </submittedName>
</protein>
<evidence type="ECO:0000313" key="2">
    <source>
        <dbReference type="Proteomes" id="UP000195570"/>
    </source>
</evidence>
<dbReference type="Proteomes" id="UP000195570">
    <property type="component" value="Unassembled WGS sequence"/>
</dbReference>
<accession>A0A1G4I0A5</accession>
<dbReference type="EMBL" id="CZPT02000209">
    <property type="protein sequence ID" value="SCU65039.1"/>
    <property type="molecule type" value="Genomic_DNA"/>
</dbReference>
<dbReference type="AlphaFoldDB" id="A0A1G4I0A5"/>
<comment type="caution">
    <text evidence="1">The sequence shown here is derived from an EMBL/GenBank/DDBJ whole genome shotgun (WGS) entry which is preliminary data.</text>
</comment>
<reference evidence="1" key="1">
    <citation type="submission" date="2016-09" db="EMBL/GenBank/DDBJ databases">
        <authorList>
            <person name="Hebert L."/>
            <person name="Moumen B."/>
        </authorList>
    </citation>
    <scope>NUCLEOTIDE SEQUENCE [LARGE SCALE GENOMIC DNA]</scope>
    <source>
        <strain evidence="1">OVI</strain>
    </source>
</reference>
<name>A0A1G4I0A5_TRYEQ</name>
<evidence type="ECO:0000313" key="1">
    <source>
        <dbReference type="EMBL" id="SCU65039.1"/>
    </source>
</evidence>
<dbReference type="VEuPathDB" id="TriTrypDB:TEOVI_000722400"/>
<gene>
    <name evidence="1" type="ORF">TEOVI_000722400</name>
</gene>
<sequence>MLSSGERSSLVHLILQRKVVVELLQVVIARGAASKNSVLHGAVGSSEAYREKEDQCTQLCNCIALDASKSPHAKISILSAEVERVRGPNGISLLDFMALSPLFLLAFSLNKLLYSFHSPECRMASIELALAYASQGAYEGASRLLRSTRRSPVLEPAAAAVVEELEAFLRMSRGKMTCTLSDAKFQHLLPLVVVLGEGKGSNAVIGVKDRLQECRQMGLPDTDMLYCYLSALTAGFSMLARYSHDTKLEEARRDILMRSRHAKTLEDLQMLKELAQQQIQEKCTLNAKRVEAVRFIQSIMRRCEGFLRGASCQDLGAVFAFAVVKLRWEKECEIVTDRGFAERLVAFSQTQELDPALRVILLADSTAVLEGTKEQPASYVYDLSWVELPSEGEGLTSQALFGD</sequence>
<proteinExistence type="predicted"/>
<organism evidence="1 2">
    <name type="scientific">Trypanosoma equiperdum</name>
    <dbReference type="NCBI Taxonomy" id="5694"/>
    <lineage>
        <taxon>Eukaryota</taxon>
        <taxon>Discoba</taxon>
        <taxon>Euglenozoa</taxon>
        <taxon>Kinetoplastea</taxon>
        <taxon>Metakinetoplastina</taxon>
        <taxon>Trypanosomatida</taxon>
        <taxon>Trypanosomatidae</taxon>
        <taxon>Trypanosoma</taxon>
    </lineage>
</organism>
<keyword evidence="2" id="KW-1185">Reference proteome</keyword>